<dbReference type="PRINTS" id="PR00095">
    <property type="entry name" value="ANTSNTHASEI"/>
</dbReference>
<proteinExistence type="predicted"/>
<dbReference type="SUPFAM" id="SSF56322">
    <property type="entry name" value="ADC synthase"/>
    <property type="match status" value="1"/>
</dbReference>
<gene>
    <name evidence="2" type="primary">pabB</name>
    <name evidence="2" type="ORF">NZD89_08080</name>
</gene>
<name>A0ABY6ZKC0_9BACL</name>
<evidence type="ECO:0000259" key="1">
    <source>
        <dbReference type="Pfam" id="PF00425"/>
    </source>
</evidence>
<dbReference type="PANTHER" id="PTHR11236:SF50">
    <property type="entry name" value="AMINODEOXYCHORISMATE SYNTHASE COMPONENT 1"/>
    <property type="match status" value="1"/>
</dbReference>
<dbReference type="InterPro" id="IPR005801">
    <property type="entry name" value="ADC_synthase"/>
</dbReference>
<dbReference type="Pfam" id="PF00425">
    <property type="entry name" value="Chorismate_bind"/>
    <property type="match status" value="1"/>
</dbReference>
<dbReference type="InterPro" id="IPR043132">
    <property type="entry name" value="BCAT-like_C"/>
</dbReference>
<evidence type="ECO:0000313" key="2">
    <source>
        <dbReference type="EMBL" id="WAH43337.1"/>
    </source>
</evidence>
<dbReference type="InterPro" id="IPR005802">
    <property type="entry name" value="ADC_synth_comp_1"/>
</dbReference>
<dbReference type="InterPro" id="IPR015890">
    <property type="entry name" value="Chorismate_C"/>
</dbReference>
<protein>
    <submittedName>
        <fullName evidence="2">Aminodeoxychorismate synthase component I</fullName>
        <ecNumber evidence="2">2.6.1.85</ecNumber>
    </submittedName>
</protein>
<dbReference type="Proteomes" id="UP001164761">
    <property type="component" value="Chromosome"/>
</dbReference>
<dbReference type="PANTHER" id="PTHR11236">
    <property type="entry name" value="AMINOBENZOATE/ANTHRANILATE SYNTHASE"/>
    <property type="match status" value="1"/>
</dbReference>
<dbReference type="InterPro" id="IPR036038">
    <property type="entry name" value="Aminotransferase-like"/>
</dbReference>
<dbReference type="Gene3D" id="3.20.10.10">
    <property type="entry name" value="D-amino Acid Aminotransferase, subunit A, domain 2"/>
    <property type="match status" value="1"/>
</dbReference>
<feature type="domain" description="Chorismate-utilising enzyme C-terminal" evidence="1">
    <location>
        <begin position="115"/>
        <end position="370"/>
    </location>
</feature>
<dbReference type="Pfam" id="PF01063">
    <property type="entry name" value="Aminotran_4"/>
    <property type="match status" value="1"/>
</dbReference>
<accession>A0ABY6ZKC0</accession>
<dbReference type="Gene3D" id="3.30.470.10">
    <property type="match status" value="1"/>
</dbReference>
<dbReference type="Gene3D" id="3.60.120.10">
    <property type="entry name" value="Anthranilate synthase"/>
    <property type="match status" value="1"/>
</dbReference>
<dbReference type="InterPro" id="IPR043131">
    <property type="entry name" value="BCAT-like_N"/>
</dbReference>
<dbReference type="InterPro" id="IPR001544">
    <property type="entry name" value="Aminotrans_IV"/>
</dbReference>
<dbReference type="SUPFAM" id="SSF56752">
    <property type="entry name" value="D-aminoacid aminotransferase-like PLP-dependent enzymes"/>
    <property type="match status" value="1"/>
</dbReference>
<dbReference type="EC" id="2.6.1.85" evidence="2"/>
<dbReference type="InterPro" id="IPR019999">
    <property type="entry name" value="Anth_synth_I-like"/>
</dbReference>
<reference evidence="2" key="1">
    <citation type="submission" date="2022-08" db="EMBL/GenBank/DDBJ databases">
        <title>Alicyclobacillus fastidiosus DSM 17978, complete genome.</title>
        <authorList>
            <person name="Wang Q."/>
            <person name="Cai R."/>
            <person name="Wang Z."/>
        </authorList>
    </citation>
    <scope>NUCLEOTIDE SEQUENCE</scope>
    <source>
        <strain evidence="2">DSM 17978</strain>
    </source>
</reference>
<dbReference type="GO" id="GO:0046820">
    <property type="term" value="F:4-amino-4-deoxychorismate synthase activity"/>
    <property type="evidence" value="ECO:0007669"/>
    <property type="project" value="UniProtKB-EC"/>
</dbReference>
<organism evidence="2 3">
    <name type="scientific">Alicyclobacillus fastidiosus</name>
    <dbReference type="NCBI Taxonomy" id="392011"/>
    <lineage>
        <taxon>Bacteria</taxon>
        <taxon>Bacillati</taxon>
        <taxon>Bacillota</taxon>
        <taxon>Bacilli</taxon>
        <taxon>Bacillales</taxon>
        <taxon>Alicyclobacillaceae</taxon>
        <taxon>Alicyclobacillus</taxon>
    </lineage>
</organism>
<keyword evidence="3" id="KW-1185">Reference proteome</keyword>
<keyword evidence="2" id="KW-0032">Aminotransferase</keyword>
<dbReference type="EMBL" id="CP104067">
    <property type="protein sequence ID" value="WAH43337.1"/>
    <property type="molecule type" value="Genomic_DNA"/>
</dbReference>
<sequence length="589" mass="66544">MTQDRDNSPVLLFDFEHLSDTDGLVFTNPTRVIEAFHVDDVRPALLKVDEFVRQGFYAAGFIAYEAAPAFDPALRTHRTSPGPLLWFGIFKQPTSSRPAPHGDYHLGDWMPSIDEQTYNNDIHSIRSAIERGETYQVNYTMRLHTQFHGDSLALYESLRSTQQAPFSAYVNTGDSQLVSMSPELFFQVADGKITTRPMKGTVPRGRWLAEDDVQRNRLRASEKDQAENVMIVDLLRNDLSRIARPGSVHVKQLFEIERYPTVFQLTSTIEGDVRDGTPLDSIFSALFPCGSITGAPKVSTMNLITRLESEPRGVYCGTMGYIEPNGRATFNVAIRTIQLSETSGTAVYGTGGGITWDSTAHGEYQEAWTKARALTGGWQPFELLETIRYEQGQYRLLDRHISRLRASAEYFAFPCDESQILKDLRHYAKSLPCNPPHRVRLLVSREGHIHLESSPMGAEITTSQPVVLAKHAIDSSSPFLYHKTTHRDVYDIHRKMFPQVFDVLLWNEHGELTEFTIGNLVLEIGDEKWTPAKESGLLAGTLRDDLIESGILKERRLTLDDLRKANQAWLINSVRGWVKVHIVEPEPAR</sequence>
<keyword evidence="2" id="KW-0808">Transferase</keyword>
<evidence type="ECO:0000313" key="3">
    <source>
        <dbReference type="Proteomes" id="UP001164761"/>
    </source>
</evidence>
<dbReference type="NCBIfam" id="TIGR00553">
    <property type="entry name" value="pabB"/>
    <property type="match status" value="1"/>
</dbReference>
<dbReference type="RefSeq" id="WP_268007221.1">
    <property type="nucleotide sequence ID" value="NZ_CP104067.1"/>
</dbReference>